<dbReference type="GO" id="GO:0003676">
    <property type="term" value="F:nucleic acid binding"/>
    <property type="evidence" value="ECO:0007669"/>
    <property type="project" value="InterPro"/>
</dbReference>
<dbReference type="RefSeq" id="WP_095660213.1">
    <property type="nucleotide sequence ID" value="NZ_CP019688.1"/>
</dbReference>
<dbReference type="NCBIfam" id="NF009150">
    <property type="entry name" value="PRK12497.1-3"/>
    <property type="match status" value="1"/>
</dbReference>
<gene>
    <name evidence="4" type="ORF">CGLAU_07910</name>
</gene>
<reference evidence="4 5" key="1">
    <citation type="submission" date="2016-12" db="EMBL/GenBank/DDBJ databases">
        <authorList>
            <person name="Song W.-J."/>
            <person name="Kurnit D.M."/>
        </authorList>
    </citation>
    <scope>NUCLEOTIDE SEQUENCE [LARGE SCALE GENOMIC DNA]</scope>
    <source>
        <strain evidence="4 5">DSM 30827</strain>
    </source>
</reference>
<name>A0A1Q2HXF2_9CORY</name>
<dbReference type="KEGG" id="cgv:CGLAU_07910"/>
<sequence length="147" mass="15953">MTTQQMPSTTTRGNTGQPPGHPDSPIADQYALGKAGEAAAVRWYEEMGCRLLGARVQCRAGELDAIMLDADGTVVFIEVKTRRSGEYGGAEAVTAKKLATMRRCAAEWLSRHPETGQRPVRFDVVDVRFDGAAFTARRYEGVDDGAC</sequence>
<evidence type="ECO:0000256" key="2">
    <source>
        <dbReference type="HAMAP-Rule" id="MF_00048"/>
    </source>
</evidence>
<dbReference type="PANTHER" id="PTHR34039">
    <property type="entry name" value="UPF0102 PROTEIN YRAN"/>
    <property type="match status" value="1"/>
</dbReference>
<dbReference type="Gene3D" id="3.40.1350.10">
    <property type="match status" value="1"/>
</dbReference>
<dbReference type="InterPro" id="IPR003509">
    <property type="entry name" value="UPF0102_YraN-like"/>
</dbReference>
<proteinExistence type="inferred from homology"/>
<dbReference type="Pfam" id="PF02021">
    <property type="entry name" value="UPF0102"/>
    <property type="match status" value="1"/>
</dbReference>
<evidence type="ECO:0000313" key="4">
    <source>
        <dbReference type="EMBL" id="AQQ15537.1"/>
    </source>
</evidence>
<dbReference type="OrthoDB" id="9794876at2"/>
<dbReference type="PANTHER" id="PTHR34039:SF1">
    <property type="entry name" value="UPF0102 PROTEIN YRAN"/>
    <property type="match status" value="1"/>
</dbReference>
<feature type="compositionally biased region" description="Polar residues" evidence="3">
    <location>
        <begin position="1"/>
        <end position="17"/>
    </location>
</feature>
<accession>A0A1Q2HXF2</accession>
<protein>
    <recommendedName>
        <fullName evidence="2">UPF0102 protein CGLAU_07910</fullName>
    </recommendedName>
</protein>
<dbReference type="InterPro" id="IPR011335">
    <property type="entry name" value="Restrct_endonuc-II-like"/>
</dbReference>
<dbReference type="NCBIfam" id="TIGR00252">
    <property type="entry name" value="YraN family protein"/>
    <property type="match status" value="1"/>
</dbReference>
<organism evidence="4 5">
    <name type="scientific">Corynebacterium glaucum</name>
    <dbReference type="NCBI Taxonomy" id="187491"/>
    <lineage>
        <taxon>Bacteria</taxon>
        <taxon>Bacillati</taxon>
        <taxon>Actinomycetota</taxon>
        <taxon>Actinomycetes</taxon>
        <taxon>Mycobacteriales</taxon>
        <taxon>Corynebacteriaceae</taxon>
        <taxon>Corynebacterium</taxon>
    </lineage>
</organism>
<dbReference type="InterPro" id="IPR011856">
    <property type="entry name" value="tRNA_endonuc-like_dom_sf"/>
</dbReference>
<evidence type="ECO:0000256" key="3">
    <source>
        <dbReference type="SAM" id="MobiDB-lite"/>
    </source>
</evidence>
<dbReference type="Proteomes" id="UP000217209">
    <property type="component" value="Chromosome"/>
</dbReference>
<dbReference type="AlphaFoldDB" id="A0A1Q2HXF2"/>
<keyword evidence="5" id="KW-1185">Reference proteome</keyword>
<dbReference type="HAMAP" id="MF_00048">
    <property type="entry name" value="UPF0102"/>
    <property type="match status" value="1"/>
</dbReference>
<dbReference type="EMBL" id="CP019688">
    <property type="protein sequence ID" value="AQQ15537.1"/>
    <property type="molecule type" value="Genomic_DNA"/>
</dbReference>
<evidence type="ECO:0000313" key="5">
    <source>
        <dbReference type="Proteomes" id="UP000217209"/>
    </source>
</evidence>
<evidence type="ECO:0000256" key="1">
    <source>
        <dbReference type="ARBA" id="ARBA00006738"/>
    </source>
</evidence>
<comment type="similarity">
    <text evidence="1 2">Belongs to the UPF0102 family.</text>
</comment>
<feature type="region of interest" description="Disordered" evidence="3">
    <location>
        <begin position="1"/>
        <end position="26"/>
    </location>
</feature>
<dbReference type="SUPFAM" id="SSF52980">
    <property type="entry name" value="Restriction endonuclease-like"/>
    <property type="match status" value="1"/>
</dbReference>